<proteinExistence type="inferred from homology"/>
<keyword evidence="8" id="KW-0503">Monooxygenase</keyword>
<dbReference type="GO" id="GO:0005506">
    <property type="term" value="F:iron ion binding"/>
    <property type="evidence" value="ECO:0007669"/>
    <property type="project" value="InterPro"/>
</dbReference>
<keyword evidence="7 9" id="KW-0408">Iron</keyword>
<comment type="caution">
    <text evidence="10">The sequence shown here is derived from an EMBL/GenBank/DDBJ whole genome shotgun (WGS) entry which is preliminary data.</text>
</comment>
<keyword evidence="5 9" id="KW-0479">Metal-binding</keyword>
<dbReference type="SUPFAM" id="SSF48264">
    <property type="entry name" value="Cytochrome P450"/>
    <property type="match status" value="1"/>
</dbReference>
<sequence>MKDSVSFDEARWFLESNKLVFGPSVISITGDAHRKQRKMLNPAFSTDHMRLMTPMFYGISRKQLRDAVLFEVKDGPREVDMFHWMARTALELIGQGGLGCSLDPLAPGAESNPFGDALKAFMPLLHSVGTLRSFSHYLEYFGSLSFRRKLVDMSPHRDLRKLADAVDRLSFMSKDVLEKKKQALRDGGDALREQIGEGKDIMSILLKANMMSGVDDCLTEDEVTAQMATLVFAATDTTSTALVQILQSLAEHPEAQDELRTQIQSSAQGGDIPYDELMALPSTRETILPFFEPIRGKDGVLMKEVTVPKHTQLFIAVRALNRSMAIWGEDAHEWKPERWLSPLPKTVTQARIPGVYSNLMTFLGGGRSCIGFKFSQTEMKVILSTLLQDFKFSLPQNKNGVVWNSAGVIYPTVGKDSTQPSFPMTVERV</sequence>
<evidence type="ECO:0000256" key="7">
    <source>
        <dbReference type="ARBA" id="ARBA00023004"/>
    </source>
</evidence>
<dbReference type="AlphaFoldDB" id="A0A4S4MMG6"/>
<reference evidence="10 11" key="1">
    <citation type="submission" date="2019-02" db="EMBL/GenBank/DDBJ databases">
        <title>Genome sequencing of the rare red list fungi Antrodiella citrinella (Flaviporus citrinellus).</title>
        <authorList>
            <person name="Buettner E."/>
            <person name="Kellner H."/>
        </authorList>
    </citation>
    <scope>NUCLEOTIDE SEQUENCE [LARGE SCALE GENOMIC DNA]</scope>
    <source>
        <strain evidence="10 11">DSM 108506</strain>
    </source>
</reference>
<dbReference type="PRINTS" id="PR00463">
    <property type="entry name" value="EP450I"/>
</dbReference>
<dbReference type="PANTHER" id="PTHR24305:SF166">
    <property type="entry name" value="CYTOCHROME P450 12A4, MITOCHONDRIAL-RELATED"/>
    <property type="match status" value="1"/>
</dbReference>
<evidence type="ECO:0000256" key="3">
    <source>
        <dbReference type="ARBA" id="ARBA00010617"/>
    </source>
</evidence>
<evidence type="ECO:0000256" key="6">
    <source>
        <dbReference type="ARBA" id="ARBA00023002"/>
    </source>
</evidence>
<evidence type="ECO:0000256" key="8">
    <source>
        <dbReference type="ARBA" id="ARBA00023033"/>
    </source>
</evidence>
<evidence type="ECO:0000313" key="10">
    <source>
        <dbReference type="EMBL" id="THH26895.1"/>
    </source>
</evidence>
<gene>
    <name evidence="10" type="ORF">EUX98_g7288</name>
</gene>
<dbReference type="GO" id="GO:0020037">
    <property type="term" value="F:heme binding"/>
    <property type="evidence" value="ECO:0007669"/>
    <property type="project" value="InterPro"/>
</dbReference>
<dbReference type="Gene3D" id="1.10.630.10">
    <property type="entry name" value="Cytochrome P450"/>
    <property type="match status" value="1"/>
</dbReference>
<comment type="similarity">
    <text evidence="3">Belongs to the cytochrome P450 family.</text>
</comment>
<accession>A0A4S4MMG6</accession>
<dbReference type="InterPro" id="IPR001128">
    <property type="entry name" value="Cyt_P450"/>
</dbReference>
<feature type="binding site" description="axial binding residue" evidence="9">
    <location>
        <position position="369"/>
    </location>
    <ligand>
        <name>heme</name>
        <dbReference type="ChEBI" id="CHEBI:30413"/>
    </ligand>
    <ligandPart>
        <name>Fe</name>
        <dbReference type="ChEBI" id="CHEBI:18248"/>
    </ligandPart>
</feature>
<dbReference type="EMBL" id="SGPM01000299">
    <property type="protein sequence ID" value="THH26895.1"/>
    <property type="molecule type" value="Genomic_DNA"/>
</dbReference>
<evidence type="ECO:0000256" key="4">
    <source>
        <dbReference type="ARBA" id="ARBA00022617"/>
    </source>
</evidence>
<comment type="pathway">
    <text evidence="2">Secondary metabolite biosynthesis.</text>
</comment>
<dbReference type="Pfam" id="PF00067">
    <property type="entry name" value="p450"/>
    <property type="match status" value="1"/>
</dbReference>
<name>A0A4S4MMG6_9APHY</name>
<evidence type="ECO:0000256" key="9">
    <source>
        <dbReference type="PIRSR" id="PIRSR602401-1"/>
    </source>
</evidence>
<dbReference type="InterPro" id="IPR002401">
    <property type="entry name" value="Cyt_P450_E_grp-I"/>
</dbReference>
<evidence type="ECO:0000256" key="1">
    <source>
        <dbReference type="ARBA" id="ARBA00001971"/>
    </source>
</evidence>
<organism evidence="10 11">
    <name type="scientific">Antrodiella citrinella</name>
    <dbReference type="NCBI Taxonomy" id="2447956"/>
    <lineage>
        <taxon>Eukaryota</taxon>
        <taxon>Fungi</taxon>
        <taxon>Dikarya</taxon>
        <taxon>Basidiomycota</taxon>
        <taxon>Agaricomycotina</taxon>
        <taxon>Agaricomycetes</taxon>
        <taxon>Polyporales</taxon>
        <taxon>Steccherinaceae</taxon>
        <taxon>Antrodiella</taxon>
    </lineage>
</organism>
<protein>
    <recommendedName>
        <fullName evidence="12">Cytochrome P450</fullName>
    </recommendedName>
</protein>
<dbReference type="InterPro" id="IPR036396">
    <property type="entry name" value="Cyt_P450_sf"/>
</dbReference>
<dbReference type="OrthoDB" id="1470350at2759"/>
<evidence type="ECO:0000313" key="11">
    <source>
        <dbReference type="Proteomes" id="UP000308730"/>
    </source>
</evidence>
<evidence type="ECO:0000256" key="5">
    <source>
        <dbReference type="ARBA" id="ARBA00022723"/>
    </source>
</evidence>
<keyword evidence="6" id="KW-0560">Oxidoreductase</keyword>
<keyword evidence="11" id="KW-1185">Reference proteome</keyword>
<keyword evidence="4 9" id="KW-0349">Heme</keyword>
<dbReference type="PANTHER" id="PTHR24305">
    <property type="entry name" value="CYTOCHROME P450"/>
    <property type="match status" value="1"/>
</dbReference>
<dbReference type="GO" id="GO:0004497">
    <property type="term" value="F:monooxygenase activity"/>
    <property type="evidence" value="ECO:0007669"/>
    <property type="project" value="UniProtKB-KW"/>
</dbReference>
<evidence type="ECO:0000256" key="2">
    <source>
        <dbReference type="ARBA" id="ARBA00005179"/>
    </source>
</evidence>
<dbReference type="Proteomes" id="UP000308730">
    <property type="component" value="Unassembled WGS sequence"/>
</dbReference>
<dbReference type="InterPro" id="IPR050121">
    <property type="entry name" value="Cytochrome_P450_monoxygenase"/>
</dbReference>
<comment type="cofactor">
    <cofactor evidence="1 9">
        <name>heme</name>
        <dbReference type="ChEBI" id="CHEBI:30413"/>
    </cofactor>
</comment>
<dbReference type="GO" id="GO:0016705">
    <property type="term" value="F:oxidoreductase activity, acting on paired donors, with incorporation or reduction of molecular oxygen"/>
    <property type="evidence" value="ECO:0007669"/>
    <property type="project" value="InterPro"/>
</dbReference>
<evidence type="ECO:0008006" key="12">
    <source>
        <dbReference type="Google" id="ProtNLM"/>
    </source>
</evidence>